<keyword evidence="6 9" id="KW-0479">Metal-binding</keyword>
<comment type="similarity">
    <text evidence="3 9">Belongs to the eukaryotic release factor 1 family. Pelota subfamily.</text>
</comment>
<accession>A0A147JS26</accession>
<keyword evidence="8 9" id="KW-0378">Hydrolase</keyword>
<dbReference type="GO" id="GO:0032790">
    <property type="term" value="P:ribosome disassembly"/>
    <property type="evidence" value="ECO:0007669"/>
    <property type="project" value="TreeGrafter"/>
</dbReference>
<evidence type="ECO:0000256" key="5">
    <source>
        <dbReference type="ARBA" id="ARBA00022722"/>
    </source>
</evidence>
<evidence type="ECO:0000256" key="8">
    <source>
        <dbReference type="ARBA" id="ARBA00022801"/>
    </source>
</evidence>
<dbReference type="GO" id="GO:0004519">
    <property type="term" value="F:endonuclease activity"/>
    <property type="evidence" value="ECO:0007669"/>
    <property type="project" value="UniProtKB-UniRule"/>
</dbReference>
<dbReference type="SMART" id="SM01194">
    <property type="entry name" value="eRF1_1"/>
    <property type="match status" value="1"/>
</dbReference>
<dbReference type="Gene3D" id="3.30.420.60">
    <property type="entry name" value="eRF1 domain 2"/>
    <property type="match status" value="1"/>
</dbReference>
<dbReference type="Pfam" id="PF03464">
    <property type="entry name" value="eRF1_2"/>
    <property type="match status" value="1"/>
</dbReference>
<dbReference type="NCBIfam" id="TIGR00111">
    <property type="entry name" value="pelota"/>
    <property type="match status" value="1"/>
</dbReference>
<evidence type="ECO:0000256" key="3">
    <source>
        <dbReference type="ARBA" id="ARBA00009504"/>
    </source>
</evidence>
<dbReference type="STRING" id="1776334.APZ16_04735"/>
<dbReference type="InterPro" id="IPR058547">
    <property type="entry name" value="Pelota_N"/>
</dbReference>
<evidence type="ECO:0000256" key="2">
    <source>
        <dbReference type="ARBA" id="ARBA00004496"/>
    </source>
</evidence>
<comment type="subcellular location">
    <subcellularLocation>
        <location evidence="2 9">Cytoplasm</location>
    </subcellularLocation>
</comment>
<dbReference type="InterPro" id="IPR005141">
    <property type="entry name" value="eRF1_2"/>
</dbReference>
<dbReference type="AlphaFoldDB" id="A0A147JS26"/>
<dbReference type="SUPFAM" id="SSF53137">
    <property type="entry name" value="Translational machinery components"/>
    <property type="match status" value="1"/>
</dbReference>
<dbReference type="InterPro" id="IPR004405">
    <property type="entry name" value="TF_pelota"/>
</dbReference>
<dbReference type="GO" id="GO:0070651">
    <property type="term" value="P:nonfunctional rRNA decay"/>
    <property type="evidence" value="ECO:0007669"/>
    <property type="project" value="TreeGrafter"/>
</dbReference>
<dbReference type="HAMAP" id="MF_01853">
    <property type="entry name" value="PelO"/>
    <property type="match status" value="1"/>
</dbReference>
<dbReference type="PANTHER" id="PTHR10853:SF0">
    <property type="entry name" value="PROTEIN PELOTA HOMOLOG"/>
    <property type="match status" value="1"/>
</dbReference>
<dbReference type="GO" id="GO:0016787">
    <property type="term" value="F:hydrolase activity"/>
    <property type="evidence" value="ECO:0007669"/>
    <property type="project" value="UniProtKB-KW"/>
</dbReference>
<dbReference type="InterPro" id="IPR005142">
    <property type="entry name" value="eRF1_3"/>
</dbReference>
<evidence type="ECO:0000256" key="4">
    <source>
        <dbReference type="ARBA" id="ARBA00022490"/>
    </source>
</evidence>
<name>A0A147JS26_HADYE</name>
<dbReference type="Gene3D" id="3.30.1330.30">
    <property type="match status" value="1"/>
</dbReference>
<dbReference type="InterPro" id="IPR023521">
    <property type="entry name" value="Pelota_arc"/>
</dbReference>
<comment type="domain">
    <text evidence="9">The N-terminal domain has the RNA-binding Sm fold. It harbors the endoribonuclease activity.</text>
</comment>
<evidence type="ECO:0000259" key="10">
    <source>
        <dbReference type="SMART" id="SM01194"/>
    </source>
</evidence>
<dbReference type="Proteomes" id="UP000074294">
    <property type="component" value="Unassembled WGS sequence"/>
</dbReference>
<evidence type="ECO:0000256" key="6">
    <source>
        <dbReference type="ARBA" id="ARBA00022723"/>
    </source>
</evidence>
<evidence type="ECO:0000313" key="11">
    <source>
        <dbReference type="EMBL" id="KUO39302.1"/>
    </source>
</evidence>
<proteinExistence type="inferred from homology"/>
<dbReference type="InterPro" id="IPR042226">
    <property type="entry name" value="eFR1_2_sf"/>
</dbReference>
<dbReference type="GO" id="GO:0071025">
    <property type="term" value="P:RNA surveillance"/>
    <property type="evidence" value="ECO:0007669"/>
    <property type="project" value="InterPro"/>
</dbReference>
<evidence type="ECO:0000256" key="9">
    <source>
        <dbReference type="HAMAP-Rule" id="MF_01853"/>
    </source>
</evidence>
<dbReference type="Pfam" id="PF03465">
    <property type="entry name" value="eRF1_3"/>
    <property type="match status" value="1"/>
</dbReference>
<dbReference type="InterPro" id="IPR029064">
    <property type="entry name" value="Ribosomal_eL30-like_sf"/>
</dbReference>
<dbReference type="GO" id="GO:0046872">
    <property type="term" value="F:metal ion binding"/>
    <property type="evidence" value="ECO:0007669"/>
    <property type="project" value="UniProtKB-UniRule"/>
</dbReference>
<dbReference type="PANTHER" id="PTHR10853">
    <property type="entry name" value="PELOTA"/>
    <property type="match status" value="1"/>
</dbReference>
<comment type="cofactor">
    <cofactor evidence="1 9">
        <name>a divalent metal cation</name>
        <dbReference type="ChEBI" id="CHEBI:60240"/>
    </cofactor>
</comment>
<comment type="subunit">
    <text evidence="9">Monomer.</text>
</comment>
<gene>
    <name evidence="9" type="primary">pelA</name>
    <name evidence="11" type="ORF">APZ16_04735</name>
</gene>
<organism evidence="11 12">
    <name type="scientific">Hadarchaeum yellowstonense</name>
    <dbReference type="NCBI Taxonomy" id="1776334"/>
    <lineage>
        <taxon>Archaea</taxon>
        <taxon>Methanobacteriati</taxon>
        <taxon>Candidatus Hadarchaeota</taxon>
        <taxon>Candidatus Hadarchaeia</taxon>
        <taxon>Candidatus Hadarchaeales</taxon>
        <taxon>Candidatus Hadarchaeaceae</taxon>
        <taxon>Candidatus Hadarchaeum</taxon>
    </lineage>
</organism>
<comment type="caution">
    <text evidence="11">The sequence shown here is derived from an EMBL/GenBank/DDBJ whole genome shotgun (WGS) entry which is preliminary data.</text>
</comment>
<protein>
    <recommendedName>
        <fullName evidence="9">Protein pelota homolog</fullName>
        <ecNumber evidence="9">3.1.-.-</ecNumber>
    </recommendedName>
</protein>
<keyword evidence="7 9" id="KW-0255">Endonuclease</keyword>
<dbReference type="GO" id="GO:0070966">
    <property type="term" value="P:nuclear-transcribed mRNA catabolic process, no-go decay"/>
    <property type="evidence" value="ECO:0007669"/>
    <property type="project" value="InterPro"/>
</dbReference>
<feature type="domain" description="eRF1/Pelota-like N-terminal" evidence="10">
    <location>
        <begin position="4"/>
        <end position="127"/>
    </location>
</feature>
<dbReference type="GO" id="GO:0070481">
    <property type="term" value="P:nuclear-transcribed mRNA catabolic process, non-stop decay"/>
    <property type="evidence" value="ECO:0007669"/>
    <property type="project" value="InterPro"/>
</dbReference>
<comment type="function">
    <text evidence="9">May function in recognizing stalled ribosomes, interact with stem-loop structures in stalled mRNA molecules, and effect endonucleolytic cleavage of the mRNA. May play a role in the release non-functional ribosomes and degradation of damaged mRNAs. Has endoribonuclease activity.</text>
</comment>
<dbReference type="Gene3D" id="2.30.30.870">
    <property type="entry name" value="Pelota, domain A"/>
    <property type="match status" value="1"/>
</dbReference>
<dbReference type="InterPro" id="IPR038069">
    <property type="entry name" value="Pelota/DOM34_N"/>
</dbReference>
<dbReference type="EMBL" id="LQMQ01000067">
    <property type="protein sequence ID" value="KUO39302.1"/>
    <property type="molecule type" value="Genomic_DNA"/>
</dbReference>
<reference evidence="11 12" key="1">
    <citation type="journal article" date="2016" name="Nat. Microbiol.">
        <title>Genomic inference of the metabolism of cosmopolitan subsurface Archaea, Hadesarchaea.</title>
        <authorList>
            <person name="Baker B.J."/>
            <person name="Saw J.H."/>
            <person name="Lind A.E."/>
            <person name="Lazar C.S."/>
            <person name="Hinrichs K.-U."/>
            <person name="Teske A.P."/>
            <person name="Ettema T.J."/>
        </authorList>
    </citation>
    <scope>NUCLEOTIDE SEQUENCE [LARGE SCALE GENOMIC DNA]</scope>
</reference>
<keyword evidence="5 9" id="KW-0540">Nuclease</keyword>
<evidence type="ECO:0000256" key="7">
    <source>
        <dbReference type="ARBA" id="ARBA00022759"/>
    </source>
</evidence>
<dbReference type="GO" id="GO:0005737">
    <property type="term" value="C:cytoplasm"/>
    <property type="evidence" value="ECO:0007669"/>
    <property type="project" value="UniProtKB-SubCell"/>
</dbReference>
<dbReference type="EC" id="3.1.-.-" evidence="9"/>
<keyword evidence="4 9" id="KW-0963">Cytoplasm</keyword>
<dbReference type="InterPro" id="IPR005140">
    <property type="entry name" value="eRF1_Pelota-like_N"/>
</dbReference>
<dbReference type="SUPFAM" id="SSF55315">
    <property type="entry name" value="L30e-like"/>
    <property type="match status" value="1"/>
</dbReference>
<dbReference type="SUPFAM" id="SSF159065">
    <property type="entry name" value="Dom34/Pelota N-terminal domain-like"/>
    <property type="match status" value="1"/>
</dbReference>
<evidence type="ECO:0000256" key="1">
    <source>
        <dbReference type="ARBA" id="ARBA00001968"/>
    </source>
</evidence>
<evidence type="ECO:0000313" key="12">
    <source>
        <dbReference type="Proteomes" id="UP000074294"/>
    </source>
</evidence>
<dbReference type="Pfam" id="PF26356">
    <property type="entry name" value="Pelota_N"/>
    <property type="match status" value="1"/>
</dbReference>
<sequence length="354" mass="39598">MINLKVIHRDLKHGKIKLAVETLDDLWHLQHLIRPGDLVTATTWRREQEVSDKIRPERMEKRPVTLSIQVENVEFHKHANSMRVLGKIVEGPDTGKYHSFSFEPGSVLTISKDWCPEDLRRIQDAVRASHLPRVLLVALDDSSAELAVVRQYGLDELGTLSRPRAGKRYAVENEAEEKKFFHRLADAIRDVISREDIKTVIVAGPGFTKDAFASFLRQNFTDLSHSVRLGDASSGGRAGLYEMVRRGLVEAVSKEDRLSLETSLMDKIMGEIAKDGLATYGKEEVEAAVDAGAVEKLLVADELLRSNRKDISKILENARKTRSDVLVISTEHDAGKQLMALGGIAAFLRFKATK</sequence>